<dbReference type="InterPro" id="IPR027396">
    <property type="entry name" value="DsrEFH-like"/>
</dbReference>
<dbReference type="Gene3D" id="3.40.1260.10">
    <property type="entry name" value="DsrEFH-like"/>
    <property type="match status" value="1"/>
</dbReference>
<dbReference type="Pfam" id="PF02635">
    <property type="entry name" value="DsrE"/>
    <property type="match status" value="1"/>
</dbReference>
<sequence>MHYDIVFHFDNGPAELNIAISNVRNYHKALEGVSFRSMLVVNGPGIRLMGADDPDFAEQLRELRALGLDIRVCANAMRHFGLDAAWLNPACTVVPAGIVELVDLQRKGFAYVKP</sequence>
<dbReference type="InterPro" id="IPR003787">
    <property type="entry name" value="Sulphur_relay_DsrE/F-like"/>
</dbReference>
<gene>
    <name evidence="1" type="ORF">FVW20_04455</name>
</gene>
<protein>
    <recommendedName>
        <fullName evidence="3">DsrE/DsrF-like family protein</fullName>
    </recommendedName>
</protein>
<keyword evidence="2" id="KW-1185">Reference proteome</keyword>
<dbReference type="Proteomes" id="UP001194469">
    <property type="component" value="Unassembled WGS sequence"/>
</dbReference>
<proteinExistence type="predicted"/>
<organism evidence="1 2">
    <name type="scientific">Nitratidesulfovibrio oxamicus</name>
    <dbReference type="NCBI Taxonomy" id="32016"/>
    <lineage>
        <taxon>Bacteria</taxon>
        <taxon>Pseudomonadati</taxon>
        <taxon>Thermodesulfobacteriota</taxon>
        <taxon>Desulfovibrionia</taxon>
        <taxon>Desulfovibrionales</taxon>
        <taxon>Desulfovibrionaceae</taxon>
        <taxon>Nitratidesulfovibrio</taxon>
    </lineage>
</organism>
<dbReference type="EMBL" id="VRYY01000099">
    <property type="protein sequence ID" value="MBG3876299.1"/>
    <property type="molecule type" value="Genomic_DNA"/>
</dbReference>
<dbReference type="RefSeq" id="WP_196608467.1">
    <property type="nucleotide sequence ID" value="NZ_VRYY01000099.1"/>
</dbReference>
<evidence type="ECO:0008006" key="3">
    <source>
        <dbReference type="Google" id="ProtNLM"/>
    </source>
</evidence>
<name>A0ABS0J1L8_9BACT</name>
<dbReference type="PANTHER" id="PTHR37691:SF1">
    <property type="entry name" value="BLR3518 PROTEIN"/>
    <property type="match status" value="1"/>
</dbReference>
<comment type="caution">
    <text evidence="1">The sequence shown here is derived from an EMBL/GenBank/DDBJ whole genome shotgun (WGS) entry which is preliminary data.</text>
</comment>
<evidence type="ECO:0000313" key="1">
    <source>
        <dbReference type="EMBL" id="MBG3876299.1"/>
    </source>
</evidence>
<dbReference type="SUPFAM" id="SSF75169">
    <property type="entry name" value="DsrEFH-like"/>
    <property type="match status" value="1"/>
</dbReference>
<evidence type="ECO:0000313" key="2">
    <source>
        <dbReference type="Proteomes" id="UP001194469"/>
    </source>
</evidence>
<dbReference type="PANTHER" id="PTHR37691">
    <property type="entry name" value="BLR3518 PROTEIN"/>
    <property type="match status" value="1"/>
</dbReference>
<accession>A0ABS0J1L8</accession>
<reference evidence="1 2" key="1">
    <citation type="submission" date="2019-08" db="EMBL/GenBank/DDBJ databases">
        <authorList>
            <person name="Luo N."/>
        </authorList>
    </citation>
    <scope>NUCLEOTIDE SEQUENCE [LARGE SCALE GENOMIC DNA]</scope>
    <source>
        <strain evidence="1 2">NCIMB 9442</strain>
    </source>
</reference>